<feature type="region of interest" description="Disordered" evidence="1">
    <location>
        <begin position="134"/>
        <end position="156"/>
    </location>
</feature>
<protein>
    <submittedName>
        <fullName evidence="3">Uncharacterized protein</fullName>
    </submittedName>
</protein>
<gene>
    <name evidence="3" type="primary">LOC107915250</name>
</gene>
<proteinExistence type="predicted"/>
<reference evidence="3" key="2">
    <citation type="submission" date="2025-08" db="UniProtKB">
        <authorList>
            <consortium name="RefSeq"/>
        </authorList>
    </citation>
    <scope>IDENTIFICATION</scope>
</reference>
<dbReference type="RefSeq" id="XP_016699900.1">
    <property type="nucleotide sequence ID" value="XM_016844411.1"/>
</dbReference>
<name>A0A1U8KBM8_GOSHI</name>
<dbReference type="OrthoDB" id="989164at2759"/>
<dbReference type="Proteomes" id="UP000818029">
    <property type="component" value="Chromosome D10"/>
</dbReference>
<dbReference type="Pfam" id="PF14223">
    <property type="entry name" value="Retrotran_gag_2"/>
    <property type="match status" value="1"/>
</dbReference>
<dbReference type="AlphaFoldDB" id="A0A1U8KBM8"/>
<evidence type="ECO:0000313" key="2">
    <source>
        <dbReference type="Proteomes" id="UP000818029"/>
    </source>
</evidence>
<accession>A0A1U8KBM8</accession>
<dbReference type="GeneID" id="107915250"/>
<evidence type="ECO:0000256" key="1">
    <source>
        <dbReference type="SAM" id="MobiDB-lite"/>
    </source>
</evidence>
<evidence type="ECO:0000313" key="3">
    <source>
        <dbReference type="RefSeq" id="XP_016699900.1"/>
    </source>
</evidence>
<keyword evidence="2" id="KW-1185">Reference proteome</keyword>
<dbReference type="PANTHER" id="PTHR35317:SF43">
    <property type="entry name" value="TRANSMEMBRANE PROTEIN"/>
    <property type="match status" value="1"/>
</dbReference>
<organism evidence="2 3">
    <name type="scientific">Gossypium hirsutum</name>
    <name type="common">Upland cotton</name>
    <name type="synonym">Gossypium mexicanum</name>
    <dbReference type="NCBI Taxonomy" id="3635"/>
    <lineage>
        <taxon>Eukaryota</taxon>
        <taxon>Viridiplantae</taxon>
        <taxon>Streptophyta</taxon>
        <taxon>Embryophyta</taxon>
        <taxon>Tracheophyta</taxon>
        <taxon>Spermatophyta</taxon>
        <taxon>Magnoliopsida</taxon>
        <taxon>eudicotyledons</taxon>
        <taxon>Gunneridae</taxon>
        <taxon>Pentapetalae</taxon>
        <taxon>rosids</taxon>
        <taxon>malvids</taxon>
        <taxon>Malvales</taxon>
        <taxon>Malvaceae</taxon>
        <taxon>Malvoideae</taxon>
        <taxon>Gossypium</taxon>
    </lineage>
</organism>
<sequence>MDIDLALKEKQPAPLTAESTPNVKRDFERWDRSNRMSLMIMKHSIPKAFRGIESEEITQYKGQGNVRESIIEMFHTASRLKVLKIKLSEEFFVLMVLASLPVQFNQFKISYNCQKGKWTLNKLISHCVQEEERLKRDKSKSAHLTNAPKDKGKKRK</sequence>
<dbReference type="KEGG" id="ghi:107915250"/>
<reference evidence="2" key="1">
    <citation type="journal article" date="2020" name="Nat. Genet.">
        <title>Genomic diversifications of five Gossypium allopolyploid species and their impact on cotton improvement.</title>
        <authorList>
            <person name="Chen Z.J."/>
            <person name="Sreedasyam A."/>
            <person name="Ando A."/>
            <person name="Song Q."/>
            <person name="De Santiago L.M."/>
            <person name="Hulse-Kemp A.M."/>
            <person name="Ding M."/>
            <person name="Ye W."/>
            <person name="Kirkbride R.C."/>
            <person name="Jenkins J."/>
            <person name="Plott C."/>
            <person name="Lovell J."/>
            <person name="Lin Y.M."/>
            <person name="Vaughn R."/>
            <person name="Liu B."/>
            <person name="Simpson S."/>
            <person name="Scheffler B.E."/>
            <person name="Wen L."/>
            <person name="Saski C.A."/>
            <person name="Grover C.E."/>
            <person name="Hu G."/>
            <person name="Conover J.L."/>
            <person name="Carlson J.W."/>
            <person name="Shu S."/>
            <person name="Boston L.B."/>
            <person name="Williams M."/>
            <person name="Peterson D.G."/>
            <person name="McGee K."/>
            <person name="Jones D.C."/>
            <person name="Wendel J.F."/>
            <person name="Stelly D.M."/>
            <person name="Grimwood J."/>
            <person name="Schmutz J."/>
        </authorList>
    </citation>
    <scope>NUCLEOTIDE SEQUENCE [LARGE SCALE GENOMIC DNA]</scope>
    <source>
        <strain evidence="2">cv. TM-1</strain>
    </source>
</reference>
<dbReference type="PANTHER" id="PTHR35317">
    <property type="entry name" value="OS04G0629600 PROTEIN"/>
    <property type="match status" value="1"/>
</dbReference>
<dbReference type="PaxDb" id="3635-A0A1U8KBM8"/>